<gene>
    <name evidence="8" type="ORF">UR19_C0008G0015</name>
</gene>
<comment type="cofactor">
    <cofactor evidence="2">
        <name>NADP(+)</name>
        <dbReference type="ChEBI" id="CHEBI:58349"/>
    </cofactor>
</comment>
<reference evidence="8 9" key="1">
    <citation type="journal article" date="2015" name="Nature">
        <title>rRNA introns, odd ribosomes, and small enigmatic genomes across a large radiation of phyla.</title>
        <authorList>
            <person name="Brown C.T."/>
            <person name="Hug L.A."/>
            <person name="Thomas B.C."/>
            <person name="Sharon I."/>
            <person name="Castelle C.J."/>
            <person name="Singh A."/>
            <person name="Wilkins M.J."/>
            <person name="Williams K.H."/>
            <person name="Banfield J.F."/>
        </authorList>
    </citation>
    <scope>NUCLEOTIDE SEQUENCE [LARGE SCALE GENOMIC DNA]</scope>
</reference>
<dbReference type="Pfam" id="PF16363">
    <property type="entry name" value="GDP_Man_Dehyd"/>
    <property type="match status" value="1"/>
</dbReference>
<feature type="non-terminal residue" evidence="8">
    <location>
        <position position="307"/>
    </location>
</feature>
<evidence type="ECO:0000256" key="2">
    <source>
        <dbReference type="ARBA" id="ARBA00001937"/>
    </source>
</evidence>
<evidence type="ECO:0000256" key="5">
    <source>
        <dbReference type="ARBA" id="ARBA00023239"/>
    </source>
</evidence>
<sequence length="307" mass="34186">MTKSKVALIVGVTSQDGSYLADLLLEKGYRVVGTIRRSTSTVQPNIEHLKGKIILEAADLTDQESLNRVMIKHQPDEVYNIAAQSVPADSWSHPFYTGEVTALGPVRVFEAVRHFCPNARVYQATSREILGGIEGVEHANEQTPIFANNPYGIAKAYAHMMIDCYRKSYDMFVCGGILFNHESPRRSLHFVTRKISMGVACIKLGIKNPPINEIGEPLIDNEGKLHLGDLSAVRDWGYAKEYVEAMWLMLQQPTPKDYVIGTNTSYSIKDACKAAFDHVGLNWEDHVISDSKLLRPTEIKAMMGDSS</sequence>
<comment type="catalytic activity">
    <reaction evidence="1">
        <text>GDP-alpha-D-mannose = GDP-4-dehydro-alpha-D-rhamnose + H2O</text>
        <dbReference type="Rhea" id="RHEA:23820"/>
        <dbReference type="ChEBI" id="CHEBI:15377"/>
        <dbReference type="ChEBI" id="CHEBI:57527"/>
        <dbReference type="ChEBI" id="CHEBI:57964"/>
        <dbReference type="EC" id="4.2.1.47"/>
    </reaction>
</comment>
<dbReference type="EC" id="4.2.1.47" evidence="4"/>
<dbReference type="FunFam" id="3.40.50.720:FF:000924">
    <property type="entry name" value="GDP-mannose 4,6 dehydratase"/>
    <property type="match status" value="1"/>
</dbReference>
<dbReference type="InterPro" id="IPR036291">
    <property type="entry name" value="NAD(P)-bd_dom_sf"/>
</dbReference>
<evidence type="ECO:0000256" key="4">
    <source>
        <dbReference type="ARBA" id="ARBA00011989"/>
    </source>
</evidence>
<evidence type="ECO:0000313" key="8">
    <source>
        <dbReference type="EMBL" id="KKP29773.1"/>
    </source>
</evidence>
<evidence type="ECO:0000256" key="1">
    <source>
        <dbReference type="ARBA" id="ARBA00000188"/>
    </source>
</evidence>
<proteinExistence type="inferred from homology"/>
<feature type="domain" description="NAD(P)-binding" evidence="7">
    <location>
        <begin position="8"/>
        <end position="307"/>
    </location>
</feature>
<dbReference type="InterPro" id="IPR006368">
    <property type="entry name" value="GDP_Man_deHydtase"/>
</dbReference>
<dbReference type="GO" id="GO:0042351">
    <property type="term" value="P:'de novo' GDP-L-fucose biosynthetic process"/>
    <property type="evidence" value="ECO:0007669"/>
    <property type="project" value="TreeGrafter"/>
</dbReference>
<dbReference type="Proteomes" id="UP000034934">
    <property type="component" value="Unassembled WGS sequence"/>
</dbReference>
<accession>A0A0F9YEI5</accession>
<keyword evidence="5" id="KW-0456">Lyase</keyword>
<dbReference type="PANTHER" id="PTHR43715">
    <property type="entry name" value="GDP-MANNOSE 4,6-DEHYDRATASE"/>
    <property type="match status" value="1"/>
</dbReference>
<dbReference type="Gene3D" id="3.40.50.720">
    <property type="entry name" value="NAD(P)-binding Rossmann-like Domain"/>
    <property type="match status" value="1"/>
</dbReference>
<dbReference type="PANTHER" id="PTHR43715:SF1">
    <property type="entry name" value="GDP-MANNOSE 4,6 DEHYDRATASE"/>
    <property type="match status" value="1"/>
</dbReference>
<dbReference type="GO" id="GO:0008446">
    <property type="term" value="F:GDP-mannose 4,6-dehydratase activity"/>
    <property type="evidence" value="ECO:0007669"/>
    <property type="project" value="UniProtKB-EC"/>
</dbReference>
<comment type="function">
    <text evidence="6">Catalyzes the conversion of GDP-D-mannose to GDP-4-dehydro-6-deoxy-D-mannose.</text>
</comment>
<dbReference type="EMBL" id="LBOG01000008">
    <property type="protein sequence ID" value="KKP29773.1"/>
    <property type="molecule type" value="Genomic_DNA"/>
</dbReference>
<dbReference type="InterPro" id="IPR016040">
    <property type="entry name" value="NAD(P)-bd_dom"/>
</dbReference>
<evidence type="ECO:0000256" key="3">
    <source>
        <dbReference type="ARBA" id="ARBA00009263"/>
    </source>
</evidence>
<evidence type="ECO:0000256" key="6">
    <source>
        <dbReference type="ARBA" id="ARBA00059383"/>
    </source>
</evidence>
<comment type="caution">
    <text evidence="8">The sequence shown here is derived from an EMBL/GenBank/DDBJ whole genome shotgun (WGS) entry which is preliminary data.</text>
</comment>
<dbReference type="Gene3D" id="3.90.25.10">
    <property type="entry name" value="UDP-galactose 4-epimerase, domain 1"/>
    <property type="match status" value="1"/>
</dbReference>
<dbReference type="CDD" id="cd05260">
    <property type="entry name" value="GDP_MD_SDR_e"/>
    <property type="match status" value="1"/>
</dbReference>
<organism evidence="8 9">
    <name type="scientific">Candidatus Nomurabacteria bacterium GW2011_GWF1_31_48</name>
    <dbReference type="NCBI Taxonomy" id="1618767"/>
    <lineage>
        <taxon>Bacteria</taxon>
        <taxon>Candidatus Nomuraibacteriota</taxon>
    </lineage>
</organism>
<dbReference type="PATRIC" id="fig|1618767.3.peg.707"/>
<evidence type="ECO:0000313" key="9">
    <source>
        <dbReference type="Proteomes" id="UP000034934"/>
    </source>
</evidence>
<protein>
    <recommendedName>
        <fullName evidence="4">GDP-mannose 4,6-dehydratase</fullName>
        <ecNumber evidence="4">4.2.1.47</ecNumber>
    </recommendedName>
</protein>
<dbReference type="SUPFAM" id="SSF51735">
    <property type="entry name" value="NAD(P)-binding Rossmann-fold domains"/>
    <property type="match status" value="1"/>
</dbReference>
<dbReference type="AlphaFoldDB" id="A0A0F9YEI5"/>
<evidence type="ECO:0000259" key="7">
    <source>
        <dbReference type="Pfam" id="PF16363"/>
    </source>
</evidence>
<name>A0A0F9YEI5_9BACT</name>
<comment type="similarity">
    <text evidence="3">Belongs to the NAD(P)-dependent epimerase/dehydratase family. GDP-mannose 4,6-dehydratase subfamily.</text>
</comment>